<dbReference type="EMBL" id="JACCKI010000001">
    <property type="protein sequence ID" value="NZA03753.1"/>
    <property type="molecule type" value="Genomic_DNA"/>
</dbReference>
<dbReference type="CDD" id="cd00093">
    <property type="entry name" value="HTH_XRE"/>
    <property type="match status" value="1"/>
</dbReference>
<comment type="caution">
    <text evidence="3">The sequence shown here is derived from an EMBL/GenBank/DDBJ whole genome shotgun (WGS) entry which is preliminary data.</text>
</comment>
<dbReference type="InterPro" id="IPR010359">
    <property type="entry name" value="IrrE_HExxH"/>
</dbReference>
<evidence type="ECO:0000313" key="3">
    <source>
        <dbReference type="EMBL" id="NZA03753.1"/>
    </source>
</evidence>
<dbReference type="RefSeq" id="WP_005690460.1">
    <property type="nucleotide sequence ID" value="NZ_CABFNJ010000013.1"/>
</dbReference>
<evidence type="ECO:0000313" key="6">
    <source>
        <dbReference type="Proteomes" id="UP000552935"/>
    </source>
</evidence>
<reference evidence="3 6" key="2">
    <citation type="submission" date="2020-07" db="EMBL/GenBank/DDBJ databases">
        <title>Organ Donor 1.</title>
        <authorList>
            <person name="Marsh A.J."/>
            <person name="Azcarate-Peril M.A."/>
        </authorList>
    </citation>
    <scope>NUCLEOTIDE SEQUENCE [LARGE SCALE GENOMIC DNA]</scope>
    <source>
        <strain evidence="3 6">AMC0712</strain>
    </source>
</reference>
<evidence type="ECO:0000313" key="5">
    <source>
        <dbReference type="Proteomes" id="UP000307517"/>
    </source>
</evidence>
<dbReference type="EMBL" id="SSHM01000001">
    <property type="protein sequence ID" value="THC78978.1"/>
    <property type="molecule type" value="Genomic_DNA"/>
</dbReference>
<evidence type="ECO:0000256" key="1">
    <source>
        <dbReference type="ARBA" id="ARBA00007227"/>
    </source>
</evidence>
<evidence type="ECO:0000313" key="4">
    <source>
        <dbReference type="EMBL" id="THC78978.1"/>
    </source>
</evidence>
<dbReference type="InterPro" id="IPR052345">
    <property type="entry name" value="Rad_response_metalloprotease"/>
</dbReference>
<dbReference type="InterPro" id="IPR001387">
    <property type="entry name" value="Cro/C1-type_HTH"/>
</dbReference>
<feature type="domain" description="HTH cro/C1-type" evidence="2">
    <location>
        <begin position="7"/>
        <end position="61"/>
    </location>
</feature>
<dbReference type="Pfam" id="PF01381">
    <property type="entry name" value="HTH_3"/>
    <property type="match status" value="1"/>
</dbReference>
<protein>
    <submittedName>
        <fullName evidence="4">ImmA/IrrE family metallo-endopeptidase</fullName>
    </submittedName>
    <submittedName>
        <fullName evidence="3">XRE family transcriptional regulator</fullName>
    </submittedName>
</protein>
<dbReference type="PANTHER" id="PTHR43236">
    <property type="entry name" value="ANTITOXIN HIGA1"/>
    <property type="match status" value="1"/>
</dbReference>
<dbReference type="SUPFAM" id="SSF47413">
    <property type="entry name" value="lambda repressor-like DNA-binding domains"/>
    <property type="match status" value="1"/>
</dbReference>
<dbReference type="SMART" id="SM00530">
    <property type="entry name" value="HTH_XRE"/>
    <property type="match status" value="1"/>
</dbReference>
<dbReference type="Gene3D" id="1.10.260.40">
    <property type="entry name" value="lambda repressor-like DNA-binding domains"/>
    <property type="match status" value="1"/>
</dbReference>
<accession>A0A7X2J3T2</accession>
<gene>
    <name evidence="4" type="ORF">E6L36_00215</name>
    <name evidence="3" type="ORF">H0N82_01135</name>
</gene>
<proteinExistence type="inferred from homology"/>
<dbReference type="PANTHER" id="PTHR43236:SF1">
    <property type="entry name" value="BLL7220 PROTEIN"/>
    <property type="match status" value="1"/>
</dbReference>
<evidence type="ECO:0000259" key="2">
    <source>
        <dbReference type="PROSITE" id="PS50943"/>
    </source>
</evidence>
<dbReference type="Proteomes" id="UP000552935">
    <property type="component" value="Unassembled WGS sequence"/>
</dbReference>
<reference evidence="4 5" key="1">
    <citation type="submission" date="2019-04" db="EMBL/GenBank/DDBJ databases">
        <title>Genome Announcement to Ensure Probiotic Safety of Lactobacillus rhamnosus UBLR-58.</title>
        <authorList>
            <person name="Sulthana A."/>
            <person name="Lakshmi S.G."/>
            <person name="Madempudi R.S."/>
        </authorList>
    </citation>
    <scope>NUCLEOTIDE SEQUENCE [LARGE SCALE GENOMIC DNA]</scope>
    <source>
        <strain evidence="4 5">UBLR-58</strain>
    </source>
</reference>
<dbReference type="InterPro" id="IPR010982">
    <property type="entry name" value="Lambda_DNA-bd_dom_sf"/>
</dbReference>
<dbReference type="Pfam" id="PF06114">
    <property type="entry name" value="Peptidase_M78"/>
    <property type="match status" value="1"/>
</dbReference>
<dbReference type="GO" id="GO:0003677">
    <property type="term" value="F:DNA binding"/>
    <property type="evidence" value="ECO:0007669"/>
    <property type="project" value="InterPro"/>
</dbReference>
<name>A0A7X2J3T2_LACRH</name>
<dbReference type="PROSITE" id="PS50943">
    <property type="entry name" value="HTH_CROC1"/>
    <property type="match status" value="1"/>
</dbReference>
<comment type="similarity">
    <text evidence="1">Belongs to the short-chain fatty acyl-CoA assimilation regulator (ScfR) family.</text>
</comment>
<dbReference type="Proteomes" id="UP000307517">
    <property type="component" value="Unassembled WGS sequence"/>
</dbReference>
<organism evidence="3 6">
    <name type="scientific">Lacticaseibacillus rhamnosus</name>
    <name type="common">Lactobacillus rhamnosus</name>
    <dbReference type="NCBI Taxonomy" id="47715"/>
    <lineage>
        <taxon>Bacteria</taxon>
        <taxon>Bacillati</taxon>
        <taxon>Bacillota</taxon>
        <taxon>Bacilli</taxon>
        <taxon>Lactobacillales</taxon>
        <taxon>Lactobacillaceae</taxon>
        <taxon>Lacticaseibacillus</taxon>
    </lineage>
</organism>
<dbReference type="AlphaFoldDB" id="A0A7X2J3T2"/>
<sequence>MFIGSKLQALRELNGYTRKELSDVIGVTQQAVWQYENDNVMPKIEILNTFQKIFNVEMLFLISGSAPKHVVHEEKIAFRTSDHSSRKKTKLEARYLDFADDLTSYFEQFVRTSPTGFDQLQKLVHQLVLNQHEPSPIRKVAKVARNFLKLQDNHDLMAKLEQIGIYIVEKDLGSDIDAYSTIADSGRAWIVLGSIKKSAVRRNFDLAHELGHLLLHKTLDFDELTPSEYKQIEHEAHTFAAELLLPLEDFTHDFKALYRRSNPDYYLDLKRKYQVSIVAMAMHAYDLGLMSYQEQRYFFGQRNKKGYRLMEPLDDQLIPVRPGKLRALITLLFNQHILTLNDLYQRLHVRPTFVTRLFALDSNFFEKYQPQHQYVNHHNIIAFPQSFNRNSSI</sequence>
<dbReference type="Gene3D" id="1.10.10.2910">
    <property type="match status" value="1"/>
</dbReference>